<dbReference type="AlphaFoldDB" id="A0A1X0WYE9"/>
<dbReference type="InterPro" id="IPR001387">
    <property type="entry name" value="Cro/C1-type_HTH"/>
</dbReference>
<dbReference type="CDD" id="cd00093">
    <property type="entry name" value="HTH_XRE"/>
    <property type="match status" value="1"/>
</dbReference>
<dbReference type="PANTHER" id="PTHR46797:SF1">
    <property type="entry name" value="METHYLPHOSPHONATE SYNTHASE"/>
    <property type="match status" value="1"/>
</dbReference>
<organism evidence="3 4">
    <name type="scientific">Streptococcus oralis subsp. tigurinus</name>
    <dbReference type="NCBI Taxonomy" id="1077464"/>
    <lineage>
        <taxon>Bacteria</taxon>
        <taxon>Bacillati</taxon>
        <taxon>Bacillota</taxon>
        <taxon>Bacilli</taxon>
        <taxon>Lactobacillales</taxon>
        <taxon>Streptococcaceae</taxon>
        <taxon>Streptococcus</taxon>
    </lineage>
</organism>
<name>A0A1X0WYE9_STROR</name>
<dbReference type="Proteomes" id="UP000192532">
    <property type="component" value="Unassembled WGS sequence"/>
</dbReference>
<sequence>MKVFDGAKMRAIRKGAELTQYDLAPMVGISQNRVSDIERNVTTPTNEEIEAFADALNTQVSSFLSNESEIEVIANTFTKKKKDTDAESHFDNPTEQMELFVDDTLLGHDLTGYVLISQKTYLELLDSQDRLKQLQKLLKWGVCDEI</sequence>
<gene>
    <name evidence="3" type="ORF">ATE37_07220</name>
</gene>
<keyword evidence="1 3" id="KW-0238">DNA-binding</keyword>
<dbReference type="GO" id="GO:0003700">
    <property type="term" value="F:DNA-binding transcription factor activity"/>
    <property type="evidence" value="ECO:0007669"/>
    <property type="project" value="TreeGrafter"/>
</dbReference>
<dbReference type="InterPro" id="IPR010982">
    <property type="entry name" value="Lambda_DNA-bd_dom_sf"/>
</dbReference>
<evidence type="ECO:0000256" key="1">
    <source>
        <dbReference type="ARBA" id="ARBA00023125"/>
    </source>
</evidence>
<dbReference type="PROSITE" id="PS50943">
    <property type="entry name" value="HTH_CROC1"/>
    <property type="match status" value="1"/>
</dbReference>
<dbReference type="EMBL" id="LNVH01000007">
    <property type="protein sequence ID" value="ORJ31813.1"/>
    <property type="molecule type" value="Genomic_DNA"/>
</dbReference>
<reference evidence="3 4" key="1">
    <citation type="journal article" date="2016" name="PLoS ONE">
        <title>Comparative Genomics Analysis of Streptococcus tigurinus Strains Identifies Genetic Elements Specifically and Uniquely Present in Highly Virulent Strains.</title>
        <authorList>
            <person name="Diene S.M."/>
            <person name="Francois P."/>
            <person name="Zbinden A."/>
            <person name="Entenza J.M."/>
            <person name="Resch G."/>
        </authorList>
    </citation>
    <scope>NUCLEOTIDE SEQUENCE [LARGE SCALE GENOMIC DNA]</scope>
    <source>
        <strain evidence="3 4">859</strain>
    </source>
</reference>
<dbReference type="RefSeq" id="WP_084868816.1">
    <property type="nucleotide sequence ID" value="NZ_LNVH01000007.1"/>
</dbReference>
<evidence type="ECO:0000313" key="4">
    <source>
        <dbReference type="Proteomes" id="UP000192532"/>
    </source>
</evidence>
<accession>A0A1X0WYE9</accession>
<dbReference type="PANTHER" id="PTHR46797">
    <property type="entry name" value="HTH-TYPE TRANSCRIPTIONAL REGULATOR"/>
    <property type="match status" value="1"/>
</dbReference>
<dbReference type="Pfam" id="PF01381">
    <property type="entry name" value="HTH_3"/>
    <property type="match status" value="1"/>
</dbReference>
<dbReference type="SUPFAM" id="SSF47413">
    <property type="entry name" value="lambda repressor-like DNA-binding domains"/>
    <property type="match status" value="1"/>
</dbReference>
<comment type="caution">
    <text evidence="3">The sequence shown here is derived from an EMBL/GenBank/DDBJ whole genome shotgun (WGS) entry which is preliminary data.</text>
</comment>
<dbReference type="InterPro" id="IPR050807">
    <property type="entry name" value="TransReg_Diox_bact_type"/>
</dbReference>
<proteinExistence type="predicted"/>
<evidence type="ECO:0000313" key="3">
    <source>
        <dbReference type="EMBL" id="ORJ31813.1"/>
    </source>
</evidence>
<protein>
    <submittedName>
        <fullName evidence="3">DNA-binding protein</fullName>
    </submittedName>
</protein>
<dbReference type="GO" id="GO:0003677">
    <property type="term" value="F:DNA binding"/>
    <property type="evidence" value="ECO:0007669"/>
    <property type="project" value="UniProtKB-KW"/>
</dbReference>
<evidence type="ECO:0000259" key="2">
    <source>
        <dbReference type="PROSITE" id="PS50943"/>
    </source>
</evidence>
<dbReference type="SMART" id="SM00530">
    <property type="entry name" value="HTH_XRE"/>
    <property type="match status" value="1"/>
</dbReference>
<dbReference type="GO" id="GO:0005829">
    <property type="term" value="C:cytosol"/>
    <property type="evidence" value="ECO:0007669"/>
    <property type="project" value="TreeGrafter"/>
</dbReference>
<dbReference type="Gene3D" id="1.10.260.40">
    <property type="entry name" value="lambda repressor-like DNA-binding domains"/>
    <property type="match status" value="1"/>
</dbReference>
<feature type="domain" description="HTH cro/C1-type" evidence="2">
    <location>
        <begin position="9"/>
        <end position="63"/>
    </location>
</feature>